<feature type="region of interest" description="Disordered" evidence="4">
    <location>
        <begin position="409"/>
        <end position="432"/>
    </location>
</feature>
<dbReference type="SMART" id="SM00501">
    <property type="entry name" value="BRIGHT"/>
    <property type="match status" value="1"/>
</dbReference>
<dbReference type="SMART" id="SM01014">
    <property type="entry name" value="ARID"/>
    <property type="match status" value="1"/>
</dbReference>
<evidence type="ECO:0000259" key="6">
    <source>
        <dbReference type="PROSITE" id="PS51183"/>
    </source>
</evidence>
<evidence type="ECO:0000256" key="1">
    <source>
        <dbReference type="ARBA" id="ARBA00004123"/>
    </source>
</evidence>
<dbReference type="GO" id="GO:0000785">
    <property type="term" value="C:chromatin"/>
    <property type="evidence" value="ECO:0007669"/>
    <property type="project" value="TreeGrafter"/>
</dbReference>
<dbReference type="Gene3D" id="1.10.150.60">
    <property type="entry name" value="ARID DNA-binding domain"/>
    <property type="match status" value="1"/>
</dbReference>
<evidence type="ECO:0000256" key="3">
    <source>
        <dbReference type="SAM" id="Coils"/>
    </source>
</evidence>
<dbReference type="Pfam" id="PF01388">
    <property type="entry name" value="ARID"/>
    <property type="match status" value="1"/>
</dbReference>
<feature type="region of interest" description="Disordered" evidence="4">
    <location>
        <begin position="251"/>
        <end position="305"/>
    </location>
</feature>
<feature type="domain" description="JmjN" evidence="6">
    <location>
        <begin position="1587"/>
        <end position="1628"/>
    </location>
</feature>
<dbReference type="SUPFAM" id="SSF51197">
    <property type="entry name" value="Clavaminate synthase-like"/>
    <property type="match status" value="1"/>
</dbReference>
<evidence type="ECO:0000256" key="4">
    <source>
        <dbReference type="SAM" id="MobiDB-lite"/>
    </source>
</evidence>
<feature type="compositionally biased region" description="Basic and acidic residues" evidence="4">
    <location>
        <begin position="264"/>
        <end position="279"/>
    </location>
</feature>
<dbReference type="GO" id="GO:0005634">
    <property type="term" value="C:nucleus"/>
    <property type="evidence" value="ECO:0007669"/>
    <property type="project" value="UniProtKB-SubCell"/>
</dbReference>
<evidence type="ECO:0000259" key="7">
    <source>
        <dbReference type="PROSITE" id="PS51184"/>
    </source>
</evidence>
<dbReference type="PANTHER" id="PTHR10694:SF113">
    <property type="entry name" value="PROTEIN JUMONJI"/>
    <property type="match status" value="1"/>
</dbReference>
<feature type="region of interest" description="Disordered" evidence="4">
    <location>
        <begin position="102"/>
        <end position="137"/>
    </location>
</feature>
<proteinExistence type="predicted"/>
<feature type="region of interest" description="Disordered" evidence="4">
    <location>
        <begin position="1341"/>
        <end position="1363"/>
    </location>
</feature>
<feature type="compositionally biased region" description="Low complexity" evidence="4">
    <location>
        <begin position="1517"/>
        <end position="1529"/>
    </location>
</feature>
<dbReference type="PANTHER" id="PTHR10694">
    <property type="entry name" value="LYSINE-SPECIFIC DEMETHYLASE"/>
    <property type="match status" value="1"/>
</dbReference>
<feature type="region of interest" description="Disordered" evidence="4">
    <location>
        <begin position="1148"/>
        <end position="1192"/>
    </location>
</feature>
<feature type="compositionally biased region" description="Basic and acidic residues" evidence="4">
    <location>
        <begin position="570"/>
        <end position="619"/>
    </location>
</feature>
<dbReference type="GO" id="GO:0003677">
    <property type="term" value="F:DNA binding"/>
    <property type="evidence" value="ECO:0007669"/>
    <property type="project" value="UniProtKB-KW"/>
</dbReference>
<dbReference type="GO" id="GO:0010468">
    <property type="term" value="P:regulation of gene expression"/>
    <property type="evidence" value="ECO:0007669"/>
    <property type="project" value="TreeGrafter"/>
</dbReference>
<feature type="compositionally biased region" description="Basic and acidic residues" evidence="4">
    <location>
        <begin position="639"/>
        <end position="652"/>
    </location>
</feature>
<feature type="compositionally biased region" description="Low complexity" evidence="4">
    <location>
        <begin position="1494"/>
        <end position="1504"/>
    </location>
</feature>
<dbReference type="InterPro" id="IPR003349">
    <property type="entry name" value="JmjN"/>
</dbReference>
<dbReference type="GO" id="GO:0006338">
    <property type="term" value="P:chromatin remodeling"/>
    <property type="evidence" value="ECO:0007669"/>
    <property type="project" value="TreeGrafter"/>
</dbReference>
<sequence length="2193" mass="244457">MSSSKGIDPKKRKLLTSEEALLEASTKKIKVQAQRKFAQNAVTPTSTPQKLVQTPIVPNNPIKPPIKRPNTEDFLTFLCFRGTSLLPPRLDFFNKPQRSLSAQEISAGKKRRKSTPILPASSSNKNVNESNERKNIRQLPQTKYSLTKLGQKVIGRNLVRCSSRYSSRQESLTLRQIALHHGSKIKKPKPKPKVKKVPVVENVKKELKKSGKQVSLDGKQIQKLKGRITRSNSVPSIFYPAINQLRDDKGKWIKGNVKPPSSKSSEDFKDSKDVEEERPSRKKTVSKNLDYSINNSGNLKRKTSENKCKVVNKNERKTRSLVTKHKSDDQDNYVVPDKNLRNVLKINKANSLIETKCSSDVKRRTASVDNMKTIRAGKDSISSTRSRPPRRTKEAATLFMEMLRKDMRCPDEQEEDETSSVESFPDLPNTRINEQRERELKGFSKKHSIHNVQQAKQSLFENNDDQCSLIMAENKKTVVDKKTVKEKKKVKTKTSASKMPKEVTETIAINDDGGTSSFKRNLRPRRSSTMLDDYIIMTDSEEDFEKPEPVTVPKKWESSKPIPKTTTTAEDPKSQKIKFSTEESAKKNLKINKTDLKPKKDLSKIDSEVIKKSLSETKSKNTLVKRHKELVIKNNKNTAADKKIEKSSKNKTESPIVVNVEPKTTGESSKNSGKKVPLSNKQQQLARKENASNKKKSTLDLYNNNNYNNTKKSSTVPSSVTTSSSMFNSTTSQTKEELLERMAKNFEVKPTVCRLQDDGKATKKPTTITSTKVENNSAVVEKKIENGKTMKKSSYSAVTVDRKIKNSAVIAGEKKAQNAASSMMVSGGTDSALENQQDVNNEAKGKMAASDTHPVKLELKVSKTENVQTKEENVQAIEEKVQAKEEKVQAKEEKVQAKEENVQAKEENMLLAGTGKMENLAVVVKVDKAESTLMPYCDTVQKLENVVFQSLTKDLFLQDNHKDIKIAMPEYLSGNNFQLSNRFKQDDGLSVLSEICSALPRFNEPFVSNRQHLFNNKLPVLSADSDFVKHANLQHTPTLVPVPLAVGVLDPKKTEKPSVFPPSTLPPPPPPQQLPPPQPPSFESRTVKIVNLARGNNSAVAGTCNDKKDVGASWKQSIKDVKLQKNGLLSGAAATIVAAAGSNSLAWGAKRKQPSNDDQTVPPKTPADIVVDDTKNNKTATAGAGERNSGKQPAVWVNGVTEKKSSVNSCQKTCCGESKPTEMFDSVKKTPVVNSNSSYLAKTTILNSTKYDLKFEKRSTATVAVPIAATTTTATPVSVEKHHRKDVVGDVSSSDDQSPEKKIFNQRRLSTNQSCSGNSSDAFSPDNETSVYAFQPDLPVASTPFRRNKPHSPAKSRTVSPNTSIAVNFENDSTEEKSHQSAVSSTTDVDSEDGRLFYIPLPAGVQAQPLIQGVTVKLGTEGPQNKLVMSAKLVTKPPASTIPISSISPKTDRKIKPLCSTKITNSTTPVGTVQPTTRSVQPPKCSPSTSKEMLPLQSPSQPQLQDEKDEKKRLQKTTTTNTTATTTSTVKEFKKSSISSSSPASTANNKKSKKTEKHIVNNKRKSSEKVASKKKLLREETAEMVEAPTFYPSEEDFKDPLEYFEIIKPVAQKYGICRVVPPPSFKPECKVSDDMRFTAYNQYVHKMMNRWGPNVREMMAMKKYLKTQSIMLSNPPLIGGMELDLPRLYHTVQELGGLKEVIELDKWSRVADLMKIPKSAQDRVTKLDDIYCKYLLPYDTLSHEERQKLITEVDKEWKQICKKGGDTEDELYDDVNDCITKGRSIALSAYYRVARNTVAMWFREQQQQPAQGGGGGGNSSITNNSKLAAAAVRAEDVETSYWKHVQDKKNHICVLSGSIDSGTEGYGFPTAKTATFTKHPWNLKVLTNNPVSVLKSLGPVMGMTVPTIHMGMVFSACCWYKDPHGLPWIEYLHTGADKVWYGVPCARSDQFRTAMKRLLPRAVAEGENHHTWLAADSGMVPPGRLLEHGVPLTRTVQNPGQFLIVMPRAYTCNVSTGYVISESVYFTQSGWLNDAERIFQELQRNCEPAAFSFEKLLINMSTDSRTPHKVLKQLLNILSNTRDCEVALRSQLVEDLGLKSSERIRVPISKSSEQIDDYECDVCHSILYISMVNNSHDDCDYCLRHGIEILSKKHNQLKYCKFMYTFDEAELDSILVKLRERIDSKKKKTSAKS</sequence>
<dbReference type="EMBL" id="CABPRJ010000490">
    <property type="protein sequence ID" value="VVC29308.1"/>
    <property type="molecule type" value="Genomic_DNA"/>
</dbReference>
<dbReference type="SMART" id="SM00545">
    <property type="entry name" value="JmjN"/>
    <property type="match status" value="1"/>
</dbReference>
<feature type="region of interest" description="Disordered" evidence="4">
    <location>
        <begin position="1053"/>
        <end position="1083"/>
    </location>
</feature>
<dbReference type="PROSITE" id="PS51184">
    <property type="entry name" value="JMJC"/>
    <property type="match status" value="1"/>
</dbReference>
<feature type="compositionally biased region" description="Basic and acidic residues" evidence="4">
    <location>
        <begin position="1565"/>
        <end position="1574"/>
    </location>
</feature>
<feature type="compositionally biased region" description="Low complexity" evidence="4">
    <location>
        <begin position="1536"/>
        <end position="1549"/>
    </location>
</feature>
<keyword evidence="9" id="KW-1185">Reference proteome</keyword>
<evidence type="ECO:0000313" key="8">
    <source>
        <dbReference type="EMBL" id="VVC29308.1"/>
    </source>
</evidence>
<dbReference type="InterPro" id="IPR003347">
    <property type="entry name" value="JmjC_dom"/>
</dbReference>
<keyword evidence="2" id="KW-0539">Nucleus</keyword>
<dbReference type="Proteomes" id="UP000325440">
    <property type="component" value="Unassembled WGS sequence"/>
</dbReference>
<feature type="compositionally biased region" description="Polar residues" evidence="4">
    <location>
        <begin position="1307"/>
        <end position="1329"/>
    </location>
</feature>
<accession>A0A5E4MG20</accession>
<keyword evidence="3" id="KW-0175">Coiled coil</keyword>
<evidence type="ECO:0000259" key="5">
    <source>
        <dbReference type="PROSITE" id="PS51011"/>
    </source>
</evidence>
<feature type="compositionally biased region" description="Polar residues" evidence="4">
    <location>
        <begin position="286"/>
        <end position="298"/>
    </location>
</feature>
<dbReference type="CDD" id="cd16870">
    <property type="entry name" value="ARID_JARD2"/>
    <property type="match status" value="1"/>
</dbReference>
<dbReference type="SMART" id="SM00558">
    <property type="entry name" value="JmjC"/>
    <property type="match status" value="1"/>
</dbReference>
<feature type="compositionally biased region" description="Polar residues" evidence="4">
    <location>
        <begin position="1461"/>
        <end position="1491"/>
    </location>
</feature>
<feature type="compositionally biased region" description="Pro residues" evidence="4">
    <location>
        <begin position="1059"/>
        <end position="1080"/>
    </location>
</feature>
<gene>
    <name evidence="8" type="ORF">CINCED_3A006504</name>
</gene>
<dbReference type="PROSITE" id="PS51011">
    <property type="entry name" value="ARID"/>
    <property type="match status" value="1"/>
</dbReference>
<feature type="region of interest" description="Disordered" evidence="4">
    <location>
        <begin position="38"/>
        <end position="68"/>
    </location>
</feature>
<feature type="domain" description="ARID" evidence="5">
    <location>
        <begin position="1651"/>
        <end position="1743"/>
    </location>
</feature>
<dbReference type="Gene3D" id="2.60.120.650">
    <property type="entry name" value="Cupin"/>
    <property type="match status" value="1"/>
</dbReference>
<evidence type="ECO:0000313" key="9">
    <source>
        <dbReference type="Proteomes" id="UP000325440"/>
    </source>
</evidence>
<dbReference type="PROSITE" id="PS51183">
    <property type="entry name" value="JMJN"/>
    <property type="match status" value="1"/>
</dbReference>
<feature type="coiled-coil region" evidence="3">
    <location>
        <begin position="860"/>
        <end position="908"/>
    </location>
</feature>
<organism evidence="8 9">
    <name type="scientific">Cinara cedri</name>
    <dbReference type="NCBI Taxonomy" id="506608"/>
    <lineage>
        <taxon>Eukaryota</taxon>
        <taxon>Metazoa</taxon>
        <taxon>Ecdysozoa</taxon>
        <taxon>Arthropoda</taxon>
        <taxon>Hexapoda</taxon>
        <taxon>Insecta</taxon>
        <taxon>Pterygota</taxon>
        <taxon>Neoptera</taxon>
        <taxon>Paraneoptera</taxon>
        <taxon>Hemiptera</taxon>
        <taxon>Sternorrhyncha</taxon>
        <taxon>Aphidomorpha</taxon>
        <taxon>Aphidoidea</taxon>
        <taxon>Aphididae</taxon>
        <taxon>Lachninae</taxon>
        <taxon>Cinara</taxon>
    </lineage>
</organism>
<dbReference type="FunFam" id="1.10.150.60:FF:000012">
    <property type="entry name" value="Blast:Protein Jumonji"/>
    <property type="match status" value="1"/>
</dbReference>
<feature type="region of interest" description="Disordered" evidence="4">
    <location>
        <begin position="1460"/>
        <end position="1574"/>
    </location>
</feature>
<comment type="subcellular location">
    <subcellularLocation>
        <location evidence="1">Nucleus</location>
    </subcellularLocation>
</comment>
<feature type="region of interest" description="Disordered" evidence="4">
    <location>
        <begin position="543"/>
        <end position="729"/>
    </location>
</feature>
<dbReference type="Pfam" id="PF02373">
    <property type="entry name" value="JmjC"/>
    <property type="match status" value="1"/>
</dbReference>
<reference evidence="8 9" key="1">
    <citation type="submission" date="2019-08" db="EMBL/GenBank/DDBJ databases">
        <authorList>
            <person name="Alioto T."/>
            <person name="Alioto T."/>
            <person name="Gomez Garrido J."/>
        </authorList>
    </citation>
    <scope>NUCLEOTIDE SEQUENCE [LARGE SCALE GENOMIC DNA]</scope>
</reference>
<feature type="compositionally biased region" description="Low complexity" evidence="4">
    <location>
        <begin position="702"/>
        <end position="729"/>
    </location>
</feature>
<dbReference type="InterPro" id="IPR036431">
    <property type="entry name" value="ARID_dom_sf"/>
</dbReference>
<evidence type="ECO:0000256" key="2">
    <source>
        <dbReference type="ARBA" id="ARBA00023242"/>
    </source>
</evidence>
<feature type="compositionally biased region" description="Polar residues" evidence="4">
    <location>
        <begin position="40"/>
        <end position="52"/>
    </location>
</feature>
<feature type="compositionally biased region" description="Basic residues" evidence="4">
    <location>
        <begin position="1550"/>
        <end position="1564"/>
    </location>
</feature>
<dbReference type="InterPro" id="IPR001606">
    <property type="entry name" value="ARID_dom"/>
</dbReference>
<feature type="region of interest" description="Disordered" evidence="4">
    <location>
        <begin position="1275"/>
        <end position="1329"/>
    </location>
</feature>
<dbReference type="OrthoDB" id="8951118at2759"/>
<protein>
    <submittedName>
        <fullName evidence="8">ARID DNA-binding domain,JmjC domain,JmjN domain,Zinc finger, C5HC2-type</fullName>
    </submittedName>
</protein>
<keyword evidence="8" id="KW-0238">DNA-binding</keyword>
<name>A0A5E4MG20_9HEMI</name>
<dbReference type="SUPFAM" id="SSF46774">
    <property type="entry name" value="ARID-like"/>
    <property type="match status" value="1"/>
</dbReference>
<feature type="domain" description="JmjC" evidence="7">
    <location>
        <begin position="1875"/>
        <end position="2043"/>
    </location>
</feature>
<dbReference type="Pfam" id="PF02375">
    <property type="entry name" value="JmjN"/>
    <property type="match status" value="1"/>
</dbReference>